<sequence>MGRRKECGVRTSAATASRSVGYCRTMAAAVAVASREAAAASQPCVGALLAGCGLGSSSVATLTTDSGGVSEKYAETE</sequence>
<proteinExistence type="predicted"/>
<keyword evidence="2" id="KW-1185">Reference proteome</keyword>
<evidence type="ECO:0000313" key="2">
    <source>
        <dbReference type="Proteomes" id="UP001327560"/>
    </source>
</evidence>
<evidence type="ECO:0000313" key="1">
    <source>
        <dbReference type="EMBL" id="WOK93820.1"/>
    </source>
</evidence>
<organism evidence="1 2">
    <name type="scientific">Canna indica</name>
    <name type="common">Indian-shot</name>
    <dbReference type="NCBI Taxonomy" id="4628"/>
    <lineage>
        <taxon>Eukaryota</taxon>
        <taxon>Viridiplantae</taxon>
        <taxon>Streptophyta</taxon>
        <taxon>Embryophyta</taxon>
        <taxon>Tracheophyta</taxon>
        <taxon>Spermatophyta</taxon>
        <taxon>Magnoliopsida</taxon>
        <taxon>Liliopsida</taxon>
        <taxon>Zingiberales</taxon>
        <taxon>Cannaceae</taxon>
        <taxon>Canna</taxon>
    </lineage>
</organism>
<dbReference type="Proteomes" id="UP001327560">
    <property type="component" value="Chromosome 1"/>
</dbReference>
<reference evidence="1 2" key="1">
    <citation type="submission" date="2023-10" db="EMBL/GenBank/DDBJ databases">
        <title>Chromosome-scale genome assembly provides insights into flower coloration mechanisms of Canna indica.</title>
        <authorList>
            <person name="Li C."/>
        </authorList>
    </citation>
    <scope>NUCLEOTIDE SEQUENCE [LARGE SCALE GENOMIC DNA]</scope>
    <source>
        <tissue evidence="1">Flower</tissue>
    </source>
</reference>
<gene>
    <name evidence="1" type="ORF">Cni_G02521</name>
</gene>
<name>A0AAQ3Q290_9LILI</name>
<accession>A0AAQ3Q290</accession>
<dbReference type="AlphaFoldDB" id="A0AAQ3Q290"/>
<protein>
    <submittedName>
        <fullName evidence="1">Uncharacterized protein</fullName>
    </submittedName>
</protein>
<dbReference type="EMBL" id="CP136890">
    <property type="protein sequence ID" value="WOK93820.1"/>
    <property type="molecule type" value="Genomic_DNA"/>
</dbReference>